<gene>
    <name evidence="1" type="ORF">UFOPK3267_02915</name>
</gene>
<proteinExistence type="predicted"/>
<reference evidence="1" key="1">
    <citation type="submission" date="2020-05" db="EMBL/GenBank/DDBJ databases">
        <authorList>
            <person name="Chiriac C."/>
            <person name="Salcher M."/>
            <person name="Ghai R."/>
            <person name="Kavagutti S V."/>
        </authorList>
    </citation>
    <scope>NUCLEOTIDE SEQUENCE</scope>
</reference>
<organism evidence="1">
    <name type="scientific">freshwater metagenome</name>
    <dbReference type="NCBI Taxonomy" id="449393"/>
    <lineage>
        <taxon>unclassified sequences</taxon>
        <taxon>metagenomes</taxon>
        <taxon>ecological metagenomes</taxon>
    </lineage>
</organism>
<dbReference type="AlphaFoldDB" id="A0A6J7C8Z4"/>
<accession>A0A6J7C8Z4</accession>
<name>A0A6J7C8Z4_9ZZZZ</name>
<dbReference type="EMBL" id="CAFBIY010000248">
    <property type="protein sequence ID" value="CAB4853384.1"/>
    <property type="molecule type" value="Genomic_DNA"/>
</dbReference>
<evidence type="ECO:0000313" key="1">
    <source>
        <dbReference type="EMBL" id="CAB4853384.1"/>
    </source>
</evidence>
<protein>
    <submittedName>
        <fullName evidence="1">Unannotated protein</fullName>
    </submittedName>
</protein>
<sequence>MWLGHVARNDVKVRSKSLEARLQLGVAGECGGQAASSCIRVGGAHQAGDGAADLLHPLEPLDRQEASQEAGAASQQHVSRLLGRVVRGGGGNHRRVEKVFEREVVGAQRARTSAVDTCKRGRYRVAFADGE</sequence>